<reference evidence="1 2" key="1">
    <citation type="submission" date="2020-08" db="EMBL/GenBank/DDBJ databases">
        <title>Genome public.</title>
        <authorList>
            <person name="Liu C."/>
            <person name="Sun Q."/>
        </authorList>
    </citation>
    <scope>NUCLEOTIDE SEQUENCE [LARGE SCALE GENOMIC DNA]</scope>
    <source>
        <strain evidence="1 2">NSJ-9</strain>
    </source>
</reference>
<organism evidence="1 2">
    <name type="scientific">Roseburia lenta</name>
    <dbReference type="NCBI Taxonomy" id="2763061"/>
    <lineage>
        <taxon>Bacteria</taxon>
        <taxon>Bacillati</taxon>
        <taxon>Bacillota</taxon>
        <taxon>Clostridia</taxon>
        <taxon>Lachnospirales</taxon>
        <taxon>Lachnospiraceae</taxon>
        <taxon>Roseburia</taxon>
    </lineage>
</organism>
<name>A0ABR7GEM0_9FIRM</name>
<sequence length="124" mass="14420">MERLTERIDNVPDGESGVWVKNHDYVSAAEKLADYEDLEEQGRLLKLPCKVGNTVYVISMGKIISLVVEEISTFYVKNEKIINVKCQNADIFRNYIEREFGRVVFLTKEEAEVKLKELWKEYGN</sequence>
<accession>A0ABR7GEM0</accession>
<dbReference type="RefSeq" id="WP_186853832.1">
    <property type="nucleotide sequence ID" value="NZ_JACOPG010000001.1"/>
</dbReference>
<protein>
    <submittedName>
        <fullName evidence="1">Uncharacterized protein</fullName>
    </submittedName>
</protein>
<proteinExistence type="predicted"/>
<dbReference type="EMBL" id="JACOPG010000001">
    <property type="protein sequence ID" value="MBC5685578.1"/>
    <property type="molecule type" value="Genomic_DNA"/>
</dbReference>
<gene>
    <name evidence="1" type="ORF">H8R94_02930</name>
</gene>
<evidence type="ECO:0000313" key="2">
    <source>
        <dbReference type="Proteomes" id="UP000643810"/>
    </source>
</evidence>
<keyword evidence="2" id="KW-1185">Reference proteome</keyword>
<evidence type="ECO:0000313" key="1">
    <source>
        <dbReference type="EMBL" id="MBC5685578.1"/>
    </source>
</evidence>
<dbReference type="Proteomes" id="UP000643810">
    <property type="component" value="Unassembled WGS sequence"/>
</dbReference>
<comment type="caution">
    <text evidence="1">The sequence shown here is derived from an EMBL/GenBank/DDBJ whole genome shotgun (WGS) entry which is preliminary data.</text>
</comment>